<organism evidence="1 2">
    <name type="scientific">Arctium lappa</name>
    <name type="common">Greater burdock</name>
    <name type="synonym">Lappa major</name>
    <dbReference type="NCBI Taxonomy" id="4217"/>
    <lineage>
        <taxon>Eukaryota</taxon>
        <taxon>Viridiplantae</taxon>
        <taxon>Streptophyta</taxon>
        <taxon>Embryophyta</taxon>
        <taxon>Tracheophyta</taxon>
        <taxon>Spermatophyta</taxon>
        <taxon>Magnoliopsida</taxon>
        <taxon>eudicotyledons</taxon>
        <taxon>Gunneridae</taxon>
        <taxon>Pentapetalae</taxon>
        <taxon>asterids</taxon>
        <taxon>campanulids</taxon>
        <taxon>Asterales</taxon>
        <taxon>Asteraceae</taxon>
        <taxon>Carduoideae</taxon>
        <taxon>Cardueae</taxon>
        <taxon>Arctiinae</taxon>
        <taxon>Arctium</taxon>
    </lineage>
</organism>
<proteinExistence type="predicted"/>
<reference evidence="2" key="1">
    <citation type="journal article" date="2022" name="Mol. Ecol. Resour.">
        <title>The genomes of chicory, endive, great burdock and yacon provide insights into Asteraceae palaeo-polyploidization history and plant inulin production.</title>
        <authorList>
            <person name="Fan W."/>
            <person name="Wang S."/>
            <person name="Wang H."/>
            <person name="Wang A."/>
            <person name="Jiang F."/>
            <person name="Liu H."/>
            <person name="Zhao H."/>
            <person name="Xu D."/>
            <person name="Zhang Y."/>
        </authorList>
    </citation>
    <scope>NUCLEOTIDE SEQUENCE [LARGE SCALE GENOMIC DNA]</scope>
    <source>
        <strain evidence="2">cv. Niubang</strain>
    </source>
</reference>
<evidence type="ECO:0000313" key="1">
    <source>
        <dbReference type="EMBL" id="KAI3771248.1"/>
    </source>
</evidence>
<reference evidence="1 2" key="2">
    <citation type="journal article" date="2022" name="Mol. Ecol. Resour.">
        <title>The genomes of chicory, endive, great burdock and yacon provide insights into Asteraceae paleo-polyploidization history and plant inulin production.</title>
        <authorList>
            <person name="Fan W."/>
            <person name="Wang S."/>
            <person name="Wang H."/>
            <person name="Wang A."/>
            <person name="Jiang F."/>
            <person name="Liu H."/>
            <person name="Zhao H."/>
            <person name="Xu D."/>
            <person name="Zhang Y."/>
        </authorList>
    </citation>
    <scope>NUCLEOTIDE SEQUENCE [LARGE SCALE GENOMIC DNA]</scope>
    <source>
        <strain evidence="2">cv. Niubang</strain>
    </source>
</reference>
<dbReference type="Proteomes" id="UP001055879">
    <property type="component" value="Linkage Group LG01"/>
</dbReference>
<name>A0ACB9FIS1_ARCLA</name>
<sequence>MSVPTLPRLLFISCQSMDIDVAGWILEFLLRQTSVDDHTFLLRQTSVDDHKTYLAIKLKASKVVLLPLRLGALQFGGYMKFDFLLRFRIAGEDGQRVRRRRTEGSSMIKDWWSCSSTMVELLSIGVSRRDKTGEGARGGSFGGFVEKIGSSIRKSKMGLFTKSSIQVLPPSIDKSRAVGKKKKYEDGSQIEWRKGELIGCGAFGRVYMGMNLDSVR</sequence>
<dbReference type="EMBL" id="CM042047">
    <property type="protein sequence ID" value="KAI3771248.1"/>
    <property type="molecule type" value="Genomic_DNA"/>
</dbReference>
<evidence type="ECO:0000313" key="2">
    <source>
        <dbReference type="Proteomes" id="UP001055879"/>
    </source>
</evidence>
<comment type="caution">
    <text evidence="1">The sequence shown here is derived from an EMBL/GenBank/DDBJ whole genome shotgun (WGS) entry which is preliminary data.</text>
</comment>
<protein>
    <submittedName>
        <fullName evidence="1">Uncharacterized protein</fullName>
    </submittedName>
</protein>
<accession>A0ACB9FIS1</accession>
<keyword evidence="2" id="KW-1185">Reference proteome</keyword>
<gene>
    <name evidence="1" type="ORF">L6452_02408</name>
</gene>